<dbReference type="SMART" id="SM00369">
    <property type="entry name" value="LRR_TYP"/>
    <property type="match status" value="10"/>
</dbReference>
<evidence type="ECO:0000256" key="4">
    <source>
        <dbReference type="ARBA" id="ARBA00022692"/>
    </source>
</evidence>
<comment type="subcellular location">
    <subcellularLocation>
        <location evidence="1">Cell membrane</location>
    </subcellularLocation>
</comment>
<organism evidence="11 12">
    <name type="scientific">Cirrhinus molitorella</name>
    <name type="common">mud carp</name>
    <dbReference type="NCBI Taxonomy" id="172907"/>
    <lineage>
        <taxon>Eukaryota</taxon>
        <taxon>Metazoa</taxon>
        <taxon>Chordata</taxon>
        <taxon>Craniata</taxon>
        <taxon>Vertebrata</taxon>
        <taxon>Euteleostomi</taxon>
        <taxon>Actinopterygii</taxon>
        <taxon>Neopterygii</taxon>
        <taxon>Teleostei</taxon>
        <taxon>Ostariophysi</taxon>
        <taxon>Cypriniformes</taxon>
        <taxon>Cyprinidae</taxon>
        <taxon>Labeoninae</taxon>
        <taxon>Labeonini</taxon>
        <taxon>Cirrhinus</taxon>
    </lineage>
</organism>
<keyword evidence="12" id="KW-1185">Reference proteome</keyword>
<dbReference type="InterPro" id="IPR003591">
    <property type="entry name" value="Leu-rich_rpt_typical-subtyp"/>
</dbReference>
<dbReference type="SMART" id="SM00082">
    <property type="entry name" value="LRRCT"/>
    <property type="match status" value="1"/>
</dbReference>
<evidence type="ECO:0000256" key="8">
    <source>
        <dbReference type="ARBA" id="ARBA00023136"/>
    </source>
</evidence>
<gene>
    <name evidence="11" type="ORF">Q8A67_009610</name>
</gene>
<dbReference type="AlphaFoldDB" id="A0AA88Q728"/>
<evidence type="ECO:0000256" key="7">
    <source>
        <dbReference type="ARBA" id="ARBA00022989"/>
    </source>
</evidence>
<proteinExistence type="predicted"/>
<keyword evidence="8" id="KW-0472">Membrane</keyword>
<protein>
    <recommendedName>
        <fullName evidence="10">LRRCT domain-containing protein</fullName>
    </recommendedName>
</protein>
<dbReference type="InterPro" id="IPR050541">
    <property type="entry name" value="LRR_TM_domain-containing"/>
</dbReference>
<dbReference type="EMBL" id="JAUYZG010000008">
    <property type="protein sequence ID" value="KAK2901495.1"/>
    <property type="molecule type" value="Genomic_DNA"/>
</dbReference>
<name>A0AA88Q728_9TELE</name>
<accession>A0AA88Q728</accession>
<dbReference type="Proteomes" id="UP001187343">
    <property type="component" value="Unassembled WGS sequence"/>
</dbReference>
<comment type="caution">
    <text evidence="11">The sequence shown here is derived from an EMBL/GenBank/DDBJ whole genome shotgun (WGS) entry which is preliminary data.</text>
</comment>
<evidence type="ECO:0000256" key="5">
    <source>
        <dbReference type="ARBA" id="ARBA00022729"/>
    </source>
</evidence>
<keyword evidence="7" id="KW-1133">Transmembrane helix</keyword>
<dbReference type="InterPro" id="IPR032675">
    <property type="entry name" value="LRR_dom_sf"/>
</dbReference>
<reference evidence="11" key="1">
    <citation type="submission" date="2023-08" db="EMBL/GenBank/DDBJ databases">
        <title>Chromosome-level Genome Assembly of mud carp (Cirrhinus molitorella).</title>
        <authorList>
            <person name="Liu H."/>
        </authorList>
    </citation>
    <scope>NUCLEOTIDE SEQUENCE</scope>
    <source>
        <strain evidence="11">Prfri</strain>
        <tissue evidence="11">Muscle</tissue>
    </source>
</reference>
<dbReference type="InterPro" id="IPR001611">
    <property type="entry name" value="Leu-rich_rpt"/>
</dbReference>
<dbReference type="InterPro" id="IPR000483">
    <property type="entry name" value="Cys-rich_flank_reg_C"/>
</dbReference>
<keyword evidence="6" id="KW-0677">Repeat</keyword>
<dbReference type="Pfam" id="PF00560">
    <property type="entry name" value="LRR_1"/>
    <property type="match status" value="1"/>
</dbReference>
<dbReference type="SUPFAM" id="SSF52058">
    <property type="entry name" value="L domain-like"/>
    <property type="match status" value="1"/>
</dbReference>
<dbReference type="Pfam" id="PF13855">
    <property type="entry name" value="LRR_8"/>
    <property type="match status" value="3"/>
</dbReference>
<dbReference type="PROSITE" id="PS51450">
    <property type="entry name" value="LRR"/>
    <property type="match status" value="4"/>
</dbReference>
<sequence>MSKHWAAVVLVLIQLHRCDCCPELCQCFSAAKVVCSDESMKALPVNISAQVRELIVVTSGVTLLDGSSFRENLRLTKLVVLNSLVKKVSHDAFERLLELQELEISGNYWLSFDVRTFSSLANLTRLFLNNNKISALEAGIFDSLDKLGTLQLRGNSLSHLPSLLFRRLHILQELDLSFNHISFISADVFRNNSLLRTLSLQANSISQLAAGIFSRLDHLEELNLRGNLISNLSAETFPSGLRKLILKKNALTQLPSTIFHNLHDITYLDLSQNQLSEVPSDLFRNLNLLKKLDLSENRLTALHGTVFNGLFSIKAIHLQKNNLSSLEANLLKDQHDMEQLYLSMNSLQSIPHGFFDDLDFQCVIQLHGNPWRCDCGLHYFFDWLSYNNRNVEDLARVYCEAPAVIRGHLLASVDKEKLDCVKNSSSEFQGSSVPNVTEIPVDGNGDGAIRCSLREDKGTASIQCKVTKCTDVKFQALFEFVDGKRQQSFITEWSASAGCSNGTGNDICSLQYHQLTVGGMSRSESEQVFPNQSSSGVIRHFTEQEQDIRAADAHEADVLHSCAALCRQEPKSIINRLSEITTHKAMLCNAAFLRLQKTNERQSSRVWPEVM</sequence>
<feature type="domain" description="LRRCT" evidence="10">
    <location>
        <begin position="369"/>
        <end position="421"/>
    </location>
</feature>
<evidence type="ECO:0000259" key="10">
    <source>
        <dbReference type="SMART" id="SM00082"/>
    </source>
</evidence>
<dbReference type="Gene3D" id="3.80.10.10">
    <property type="entry name" value="Ribonuclease Inhibitor"/>
    <property type="match status" value="2"/>
</dbReference>
<keyword evidence="2" id="KW-1003">Cell membrane</keyword>
<dbReference type="GO" id="GO:0005886">
    <property type="term" value="C:plasma membrane"/>
    <property type="evidence" value="ECO:0007669"/>
    <property type="project" value="UniProtKB-SubCell"/>
</dbReference>
<keyword evidence="5 9" id="KW-0732">Signal</keyword>
<dbReference type="SMART" id="SM00364">
    <property type="entry name" value="LRR_BAC"/>
    <property type="match status" value="5"/>
</dbReference>
<evidence type="ECO:0000256" key="2">
    <source>
        <dbReference type="ARBA" id="ARBA00022475"/>
    </source>
</evidence>
<dbReference type="SMART" id="SM00365">
    <property type="entry name" value="LRR_SD22"/>
    <property type="match status" value="4"/>
</dbReference>
<evidence type="ECO:0000256" key="6">
    <source>
        <dbReference type="ARBA" id="ARBA00022737"/>
    </source>
</evidence>
<dbReference type="FunFam" id="3.80.10.10:FF:001438">
    <property type="entry name" value="Uncharacterized protein"/>
    <property type="match status" value="1"/>
</dbReference>
<feature type="chain" id="PRO_5041713027" description="LRRCT domain-containing protein" evidence="9">
    <location>
        <begin position="21"/>
        <end position="611"/>
    </location>
</feature>
<feature type="signal peptide" evidence="9">
    <location>
        <begin position="1"/>
        <end position="20"/>
    </location>
</feature>
<evidence type="ECO:0000313" key="12">
    <source>
        <dbReference type="Proteomes" id="UP001187343"/>
    </source>
</evidence>
<dbReference type="PANTHER" id="PTHR24369">
    <property type="entry name" value="ANTIGEN BSP, PUTATIVE-RELATED"/>
    <property type="match status" value="1"/>
</dbReference>
<dbReference type="FunFam" id="3.80.10.10:FF:001164">
    <property type="entry name" value="GH01279p"/>
    <property type="match status" value="1"/>
</dbReference>
<evidence type="ECO:0000256" key="1">
    <source>
        <dbReference type="ARBA" id="ARBA00004236"/>
    </source>
</evidence>
<keyword evidence="3" id="KW-0433">Leucine-rich repeat</keyword>
<keyword evidence="4" id="KW-0812">Transmembrane</keyword>
<dbReference type="PANTHER" id="PTHR24369:SF214">
    <property type="entry name" value="GLYCOPROTEIN V PLATELET"/>
    <property type="match status" value="1"/>
</dbReference>
<evidence type="ECO:0000256" key="9">
    <source>
        <dbReference type="SAM" id="SignalP"/>
    </source>
</evidence>
<dbReference type="PRINTS" id="PR00019">
    <property type="entry name" value="LEURICHRPT"/>
</dbReference>
<evidence type="ECO:0000256" key="3">
    <source>
        <dbReference type="ARBA" id="ARBA00022614"/>
    </source>
</evidence>
<evidence type="ECO:0000313" key="11">
    <source>
        <dbReference type="EMBL" id="KAK2901495.1"/>
    </source>
</evidence>